<accession>A0A9Q2HG42</accession>
<keyword evidence="2" id="KW-0808">Transferase</keyword>
<dbReference type="PIRSF" id="PIRSF004553">
    <property type="entry name" value="CHP00095"/>
    <property type="match status" value="1"/>
</dbReference>
<dbReference type="InterPro" id="IPR004398">
    <property type="entry name" value="RNA_MeTrfase_RsmD"/>
</dbReference>
<keyword evidence="4" id="KW-1185">Reference proteome</keyword>
<dbReference type="Gene3D" id="3.40.50.150">
    <property type="entry name" value="Vaccinia Virus protein VP39"/>
    <property type="match status" value="1"/>
</dbReference>
<dbReference type="SUPFAM" id="SSF53335">
    <property type="entry name" value="S-adenosyl-L-methionine-dependent methyltransferases"/>
    <property type="match status" value="1"/>
</dbReference>
<name>A0A9Q2HG42_9STAP</name>
<dbReference type="PROSITE" id="PS00092">
    <property type="entry name" value="N6_MTASE"/>
    <property type="match status" value="1"/>
</dbReference>
<protein>
    <submittedName>
        <fullName evidence="3">16S rRNA (Guanine(966)-N(2))-methyltransferase RsmD</fullName>
    </submittedName>
</protein>
<reference evidence="3 4" key="1">
    <citation type="submission" date="2020-08" db="EMBL/GenBank/DDBJ databases">
        <title>Genomic Encyclopedia of Type Strains, Phase IV (KMG-IV): sequencing the most valuable type-strain genomes for metagenomic binning, comparative biology and taxonomic classification.</title>
        <authorList>
            <person name="Goeker M."/>
        </authorList>
    </citation>
    <scope>NUCLEOTIDE SEQUENCE [LARGE SCALE GENOMIC DNA]</scope>
    <source>
        <strain evidence="3 4">DSM 19163</strain>
    </source>
</reference>
<evidence type="ECO:0000313" key="3">
    <source>
        <dbReference type="EMBL" id="MBB5176142.1"/>
    </source>
</evidence>
<organism evidence="3 4">
    <name type="scientific">Nosocomiicoccus ampullae</name>
    <dbReference type="NCBI Taxonomy" id="489910"/>
    <lineage>
        <taxon>Bacteria</taxon>
        <taxon>Bacillati</taxon>
        <taxon>Bacillota</taxon>
        <taxon>Bacilli</taxon>
        <taxon>Bacillales</taxon>
        <taxon>Staphylococcaceae</taxon>
        <taxon>Nosocomiicoccus</taxon>
    </lineage>
</organism>
<dbReference type="Proteomes" id="UP000579136">
    <property type="component" value="Unassembled WGS sequence"/>
</dbReference>
<gene>
    <name evidence="3" type="ORF">HNQ45_001029</name>
</gene>
<evidence type="ECO:0000313" key="4">
    <source>
        <dbReference type="Proteomes" id="UP000579136"/>
    </source>
</evidence>
<sequence>MRIITGKYKKRHIETLQNRDTRPTSEKIRESMFSSIGEIVRGDVLDLFAGSGALGIEALSRGAESCIFVDGAKDAIKIIHQNTKGIEEDVEIYRTDFKRALKALSKRGKQMDLIFLDPPYKKKLIDKSLELIKEYNILKENGLIITEAHIDETIDLKGFNEWKHHEMGTIQYKILTTEENHG</sequence>
<comment type="caution">
    <text evidence="3">The sequence shown here is derived from an EMBL/GenBank/DDBJ whole genome shotgun (WGS) entry which is preliminary data.</text>
</comment>
<dbReference type="GO" id="GO:0003676">
    <property type="term" value="F:nucleic acid binding"/>
    <property type="evidence" value="ECO:0007669"/>
    <property type="project" value="InterPro"/>
</dbReference>
<evidence type="ECO:0000256" key="1">
    <source>
        <dbReference type="ARBA" id="ARBA00022603"/>
    </source>
</evidence>
<dbReference type="PANTHER" id="PTHR43542">
    <property type="entry name" value="METHYLTRANSFERASE"/>
    <property type="match status" value="1"/>
</dbReference>
<keyword evidence="1" id="KW-0489">Methyltransferase</keyword>
<dbReference type="InterPro" id="IPR029063">
    <property type="entry name" value="SAM-dependent_MTases_sf"/>
</dbReference>
<dbReference type="GO" id="GO:0008168">
    <property type="term" value="F:methyltransferase activity"/>
    <property type="evidence" value="ECO:0007669"/>
    <property type="project" value="UniProtKB-KW"/>
</dbReference>
<dbReference type="InterPro" id="IPR002052">
    <property type="entry name" value="DNA_methylase_N6_adenine_CS"/>
</dbReference>
<dbReference type="NCBIfam" id="TIGR00095">
    <property type="entry name" value="16S rRNA (guanine(966)-N(2))-methyltransferase RsmD"/>
    <property type="match status" value="1"/>
</dbReference>
<dbReference type="Pfam" id="PF03602">
    <property type="entry name" value="Cons_hypoth95"/>
    <property type="match status" value="1"/>
</dbReference>
<proteinExistence type="predicted"/>
<dbReference type="PANTHER" id="PTHR43542:SF1">
    <property type="entry name" value="METHYLTRANSFERASE"/>
    <property type="match status" value="1"/>
</dbReference>
<dbReference type="EMBL" id="JACHHF010000005">
    <property type="protein sequence ID" value="MBB5176142.1"/>
    <property type="molecule type" value="Genomic_DNA"/>
</dbReference>
<dbReference type="CDD" id="cd02440">
    <property type="entry name" value="AdoMet_MTases"/>
    <property type="match status" value="1"/>
</dbReference>
<dbReference type="GO" id="GO:0031167">
    <property type="term" value="P:rRNA methylation"/>
    <property type="evidence" value="ECO:0007669"/>
    <property type="project" value="InterPro"/>
</dbReference>
<dbReference type="AlphaFoldDB" id="A0A9Q2HG42"/>
<evidence type="ECO:0000256" key="2">
    <source>
        <dbReference type="ARBA" id="ARBA00022679"/>
    </source>
</evidence>